<protein>
    <recommendedName>
        <fullName evidence="8">Glycerol-3-phosphate dehydrogenase [NAD(P)+]</fullName>
        <ecNumber evidence="8">1.1.1.94</ecNumber>
    </recommendedName>
    <alternativeName>
        <fullName evidence="8">NAD(P)(+)-dependent glycerol-3-phosphate dehydrogenase</fullName>
    </alternativeName>
    <alternativeName>
        <fullName evidence="8">NAD(P)H-dependent dihydroxyacetone-phosphate reductase</fullName>
    </alternativeName>
</protein>
<feature type="binding site" evidence="8">
    <location>
        <position position="254"/>
    </location>
    <ligand>
        <name>sn-glycerol 3-phosphate</name>
        <dbReference type="ChEBI" id="CHEBI:57597"/>
    </ligand>
</feature>
<accession>A0ABN1GH19</accession>
<name>A0ABN1GH19_9ACTN</name>
<evidence type="ECO:0000256" key="6">
    <source>
        <dbReference type="ARBA" id="ARBA00023209"/>
    </source>
</evidence>
<dbReference type="EMBL" id="BAAACA010000034">
    <property type="protein sequence ID" value="GAA0611370.1"/>
    <property type="molecule type" value="Genomic_DNA"/>
</dbReference>
<feature type="binding site" evidence="8">
    <location>
        <position position="32"/>
    </location>
    <ligand>
        <name>NADPH</name>
        <dbReference type="ChEBI" id="CHEBI:57783"/>
    </ligand>
</feature>
<keyword evidence="8" id="KW-0547">Nucleotide-binding</keyword>
<dbReference type="Gene3D" id="1.10.1040.10">
    <property type="entry name" value="N-(1-d-carboxylethyl)-l-norvaline Dehydrogenase, domain 2"/>
    <property type="match status" value="1"/>
</dbReference>
<dbReference type="EC" id="1.1.1.94" evidence="8"/>
<dbReference type="NCBIfam" id="NF000940">
    <property type="entry name" value="PRK00094.1-2"/>
    <property type="match status" value="1"/>
</dbReference>
<feature type="binding site" evidence="8">
    <location>
        <position position="253"/>
    </location>
    <ligand>
        <name>sn-glycerol 3-phosphate</name>
        <dbReference type="ChEBI" id="CHEBI:57597"/>
    </ligand>
</feature>
<dbReference type="InterPro" id="IPR011128">
    <property type="entry name" value="G3P_DH_NAD-dep_N"/>
</dbReference>
<dbReference type="Gene3D" id="3.40.50.720">
    <property type="entry name" value="NAD(P)-binding Rossmann-like Domain"/>
    <property type="match status" value="1"/>
</dbReference>
<feature type="binding site" evidence="8">
    <location>
        <position position="280"/>
    </location>
    <ligand>
        <name>NADPH</name>
        <dbReference type="ChEBI" id="CHEBI:57783"/>
    </ligand>
</feature>
<dbReference type="InterPro" id="IPR008927">
    <property type="entry name" value="6-PGluconate_DH-like_C_sf"/>
</dbReference>
<dbReference type="NCBIfam" id="NF000942">
    <property type="entry name" value="PRK00094.1-4"/>
    <property type="match status" value="1"/>
</dbReference>
<dbReference type="SUPFAM" id="SSF48179">
    <property type="entry name" value="6-phosphogluconate dehydrogenase C-terminal domain-like"/>
    <property type="match status" value="1"/>
</dbReference>
<keyword evidence="8" id="KW-0963">Cytoplasm</keyword>
<evidence type="ECO:0000256" key="5">
    <source>
        <dbReference type="ARBA" id="ARBA00023098"/>
    </source>
</evidence>
<evidence type="ECO:0000259" key="12">
    <source>
        <dbReference type="Pfam" id="PF07479"/>
    </source>
</evidence>
<dbReference type="PANTHER" id="PTHR11728:SF1">
    <property type="entry name" value="GLYCEROL-3-PHOSPHATE DEHYDROGENASE [NAD(+)] 2, CHLOROPLASTIC"/>
    <property type="match status" value="1"/>
</dbReference>
<dbReference type="InterPro" id="IPR013328">
    <property type="entry name" value="6PGD_dom2"/>
</dbReference>
<gene>
    <name evidence="8" type="primary">gpsA</name>
    <name evidence="13" type="ORF">GCM10010394_46470</name>
</gene>
<organism evidence="13 14">
    <name type="scientific">Streptomyces crystallinus</name>
    <dbReference type="NCBI Taxonomy" id="68191"/>
    <lineage>
        <taxon>Bacteria</taxon>
        <taxon>Bacillati</taxon>
        <taxon>Actinomycetota</taxon>
        <taxon>Actinomycetes</taxon>
        <taxon>Kitasatosporales</taxon>
        <taxon>Streptomycetaceae</taxon>
        <taxon>Streptomyces</taxon>
    </lineage>
</organism>
<dbReference type="PROSITE" id="PS00957">
    <property type="entry name" value="NAD_G3PDH"/>
    <property type="match status" value="1"/>
</dbReference>
<feature type="domain" description="Glycerol-3-phosphate dehydrogenase NAD-dependent N-terminal" evidence="11">
    <location>
        <begin position="4"/>
        <end position="159"/>
    </location>
</feature>
<keyword evidence="8" id="KW-0521">NADP</keyword>
<comment type="pathway">
    <text evidence="8">Membrane lipid metabolism; glycerophospholipid metabolism.</text>
</comment>
<evidence type="ECO:0000256" key="4">
    <source>
        <dbReference type="ARBA" id="ARBA00023027"/>
    </source>
</evidence>
<comment type="caution">
    <text evidence="13">The sequence shown here is derived from an EMBL/GenBank/DDBJ whole genome shotgun (WGS) entry which is preliminary data.</text>
</comment>
<feature type="binding site" evidence="8">
    <location>
        <position position="254"/>
    </location>
    <ligand>
        <name>NADPH</name>
        <dbReference type="ChEBI" id="CHEBI:57783"/>
    </ligand>
</feature>
<sequence length="337" mass="34690">MRFAVLSAGSWGTTYAAVLADAGNDVLVHARRPEIAEAINTRHENPAYLPGLDLPHALRATTDPARALASADVAVISIPAQSLRANLAAWSPHLDEGTAVVSLMKGIETDTGMRMSEVIQEAAALPAERIAVLSGPNLAREIAAKQPAASVIASTNEDLADTLQAASVTPYFRPYTNTDVVGCELGGAVKNVIALATGLATGLGLGDNATALLMTRGLAETARLGTVLGADPLTFAGLAGVGDLVATCASPLSRNRTFGTHLGQGMTVAEATAATSQTAEGVKSAAALLSLARRHQVEMPITEVVVRVIEAELTAKKAAELLMSRAPKPELYTATAS</sequence>
<feature type="binding site" evidence="8">
    <location>
        <position position="105"/>
    </location>
    <ligand>
        <name>NADPH</name>
        <dbReference type="ChEBI" id="CHEBI:57783"/>
    </ligand>
</feature>
<feature type="binding site" evidence="8">
    <location>
        <position position="255"/>
    </location>
    <ligand>
        <name>sn-glycerol 3-phosphate</name>
        <dbReference type="ChEBI" id="CHEBI:57597"/>
    </ligand>
</feature>
<dbReference type="HAMAP" id="MF_00394">
    <property type="entry name" value="NAD_Glyc3P_dehydrog"/>
    <property type="match status" value="1"/>
</dbReference>
<dbReference type="InterPro" id="IPR006109">
    <property type="entry name" value="G3P_DH_NAD-dep_C"/>
</dbReference>
<feature type="binding site" evidence="8">
    <location>
        <position position="139"/>
    </location>
    <ligand>
        <name>NADPH</name>
        <dbReference type="ChEBI" id="CHEBI:57783"/>
    </ligand>
</feature>
<dbReference type="SUPFAM" id="SSF51735">
    <property type="entry name" value="NAD(P)-binding Rossmann-fold domains"/>
    <property type="match status" value="1"/>
</dbReference>
<comment type="catalytic activity">
    <reaction evidence="8">
        <text>sn-glycerol 3-phosphate + NAD(+) = dihydroxyacetone phosphate + NADH + H(+)</text>
        <dbReference type="Rhea" id="RHEA:11092"/>
        <dbReference type="ChEBI" id="CHEBI:15378"/>
        <dbReference type="ChEBI" id="CHEBI:57540"/>
        <dbReference type="ChEBI" id="CHEBI:57597"/>
        <dbReference type="ChEBI" id="CHEBI:57642"/>
        <dbReference type="ChEBI" id="CHEBI:57945"/>
        <dbReference type="EC" id="1.1.1.94"/>
    </reaction>
</comment>
<comment type="function">
    <text evidence="8">Catalyzes the reduction of the glycolytic intermediate dihydroxyacetone phosphate (DHAP) to sn-glycerol 3-phosphate (G3P), the key precursor for phospholipid synthesis.</text>
</comment>
<dbReference type="Proteomes" id="UP001500668">
    <property type="component" value="Unassembled WGS sequence"/>
</dbReference>
<dbReference type="PANTHER" id="PTHR11728">
    <property type="entry name" value="GLYCEROL-3-PHOSPHATE DEHYDROGENASE"/>
    <property type="match status" value="1"/>
</dbReference>
<feature type="domain" description="Glycerol-3-phosphate dehydrogenase NAD-dependent C-terminal" evidence="12">
    <location>
        <begin position="179"/>
        <end position="319"/>
    </location>
</feature>
<evidence type="ECO:0000256" key="10">
    <source>
        <dbReference type="RuleBase" id="RU000439"/>
    </source>
</evidence>
<evidence type="ECO:0000256" key="2">
    <source>
        <dbReference type="ARBA" id="ARBA00022516"/>
    </source>
</evidence>
<keyword evidence="14" id="KW-1185">Reference proteome</keyword>
<dbReference type="PRINTS" id="PR00077">
    <property type="entry name" value="GPDHDRGNASE"/>
</dbReference>
<evidence type="ECO:0000313" key="13">
    <source>
        <dbReference type="EMBL" id="GAA0611370.1"/>
    </source>
</evidence>
<dbReference type="RefSeq" id="WP_344076188.1">
    <property type="nucleotide sequence ID" value="NZ_BAAACA010000034.1"/>
</dbReference>
<feature type="binding site" evidence="8">
    <location>
        <position position="190"/>
    </location>
    <ligand>
        <name>sn-glycerol 3-phosphate</name>
        <dbReference type="ChEBI" id="CHEBI:57597"/>
    </ligand>
</feature>
<dbReference type="Pfam" id="PF07479">
    <property type="entry name" value="NAD_Gly3P_dh_C"/>
    <property type="match status" value="1"/>
</dbReference>
<evidence type="ECO:0000256" key="1">
    <source>
        <dbReference type="ARBA" id="ARBA00011009"/>
    </source>
</evidence>
<dbReference type="InterPro" id="IPR006168">
    <property type="entry name" value="G3P_DH_NAD-dep"/>
</dbReference>
<dbReference type="Pfam" id="PF01210">
    <property type="entry name" value="NAD_Gly3P_dh_N"/>
    <property type="match status" value="1"/>
</dbReference>
<keyword evidence="3 8" id="KW-0560">Oxidoreductase</keyword>
<feature type="binding site" evidence="8">
    <location>
        <position position="10"/>
    </location>
    <ligand>
        <name>NADPH</name>
        <dbReference type="ChEBI" id="CHEBI:57783"/>
    </ligand>
</feature>
<keyword evidence="4 8" id="KW-0520">NAD</keyword>
<evidence type="ECO:0000256" key="9">
    <source>
        <dbReference type="RuleBase" id="RU000437"/>
    </source>
</evidence>
<feature type="binding site" evidence="8">
    <location>
        <position position="105"/>
    </location>
    <ligand>
        <name>sn-glycerol 3-phosphate</name>
        <dbReference type="ChEBI" id="CHEBI:57597"/>
    </ligand>
</feature>
<keyword evidence="2 8" id="KW-0444">Lipid biosynthesis</keyword>
<feature type="binding site" evidence="8">
    <location>
        <position position="48"/>
    </location>
    <ligand>
        <name>NADPH</name>
        <dbReference type="ChEBI" id="CHEBI:57783"/>
    </ligand>
</feature>
<dbReference type="InterPro" id="IPR036291">
    <property type="entry name" value="NAD(P)-bd_dom_sf"/>
</dbReference>
<feature type="binding site" evidence="8">
    <location>
        <position position="243"/>
    </location>
    <ligand>
        <name>sn-glycerol 3-phosphate</name>
        <dbReference type="ChEBI" id="CHEBI:57597"/>
    </ligand>
</feature>
<comment type="subcellular location">
    <subcellularLocation>
        <location evidence="8">Cytoplasm</location>
    </subcellularLocation>
</comment>
<comment type="caution">
    <text evidence="8">Lacks conserved residue(s) required for the propagation of feature annotation.</text>
</comment>
<proteinExistence type="inferred from homology"/>
<evidence type="ECO:0000256" key="7">
    <source>
        <dbReference type="ARBA" id="ARBA00023264"/>
    </source>
</evidence>
<keyword evidence="6 8" id="KW-0594">Phospholipid biosynthesis</keyword>
<evidence type="ECO:0000313" key="14">
    <source>
        <dbReference type="Proteomes" id="UP001500668"/>
    </source>
</evidence>
<evidence type="ECO:0000259" key="11">
    <source>
        <dbReference type="Pfam" id="PF01210"/>
    </source>
</evidence>
<dbReference type="PIRSF" id="PIRSF000114">
    <property type="entry name" value="Glycerol-3-P_dh"/>
    <property type="match status" value="1"/>
</dbReference>
<keyword evidence="7 8" id="KW-1208">Phospholipid metabolism</keyword>
<comment type="similarity">
    <text evidence="1 8 9">Belongs to the NAD-dependent glycerol-3-phosphate dehydrogenase family.</text>
</comment>
<evidence type="ECO:0000256" key="8">
    <source>
        <dbReference type="HAMAP-Rule" id="MF_00394"/>
    </source>
</evidence>
<comment type="catalytic activity">
    <reaction evidence="8 10">
        <text>sn-glycerol 3-phosphate + NADP(+) = dihydroxyacetone phosphate + NADPH + H(+)</text>
        <dbReference type="Rhea" id="RHEA:11096"/>
        <dbReference type="ChEBI" id="CHEBI:15378"/>
        <dbReference type="ChEBI" id="CHEBI:57597"/>
        <dbReference type="ChEBI" id="CHEBI:57642"/>
        <dbReference type="ChEBI" id="CHEBI:57783"/>
        <dbReference type="ChEBI" id="CHEBI:58349"/>
        <dbReference type="EC" id="1.1.1.94"/>
    </reaction>
</comment>
<feature type="binding site" evidence="8">
    <location>
        <position position="135"/>
    </location>
    <ligand>
        <name>sn-glycerol 3-phosphate</name>
        <dbReference type="ChEBI" id="CHEBI:57597"/>
    </ligand>
</feature>
<reference evidence="13 14" key="1">
    <citation type="journal article" date="2019" name="Int. J. Syst. Evol. Microbiol.">
        <title>The Global Catalogue of Microorganisms (GCM) 10K type strain sequencing project: providing services to taxonomists for standard genome sequencing and annotation.</title>
        <authorList>
            <consortium name="The Broad Institute Genomics Platform"/>
            <consortium name="The Broad Institute Genome Sequencing Center for Infectious Disease"/>
            <person name="Wu L."/>
            <person name="Ma J."/>
        </authorList>
    </citation>
    <scope>NUCLEOTIDE SEQUENCE [LARGE SCALE GENOMIC DNA]</scope>
    <source>
        <strain evidence="13 14">JCM 5067</strain>
    </source>
</reference>
<feature type="binding site" evidence="8">
    <location>
        <position position="11"/>
    </location>
    <ligand>
        <name>NADPH</name>
        <dbReference type="ChEBI" id="CHEBI:57783"/>
    </ligand>
</feature>
<feature type="binding site" evidence="8">
    <location>
        <position position="31"/>
    </location>
    <ligand>
        <name>NADPH</name>
        <dbReference type="ChEBI" id="CHEBI:57783"/>
    </ligand>
</feature>
<keyword evidence="5 8" id="KW-0443">Lipid metabolism</keyword>
<evidence type="ECO:0000256" key="3">
    <source>
        <dbReference type="ARBA" id="ARBA00023002"/>
    </source>
</evidence>
<feature type="active site" description="Proton acceptor" evidence="8">
    <location>
        <position position="190"/>
    </location>
</feature>